<sequence length="156" mass="16459">MLKLFLTASTTTAIALTALTSAAQAFTLTEGFTFSVANAGNNSPGNHFHSSTGGDFGNPAGKAEVGSFFNEEVRGLSEYNLSGLSSATSAFITFDIFAAKGLFQGENDFPFTGNIDIVAYAGNNLENISDFESPTVGNVATSNSRYENDSHKNVRF</sequence>
<organism evidence="2">
    <name type="scientific">Oscillatoriales cyanobacterium SpSt-418</name>
    <dbReference type="NCBI Taxonomy" id="2282169"/>
    <lineage>
        <taxon>Bacteria</taxon>
        <taxon>Bacillati</taxon>
        <taxon>Cyanobacteriota</taxon>
        <taxon>Cyanophyceae</taxon>
        <taxon>Oscillatoriophycideae</taxon>
        <taxon>Oscillatoriales</taxon>
    </lineage>
</organism>
<gene>
    <name evidence="2" type="ORF">ENR64_06735</name>
</gene>
<dbReference type="AlphaFoldDB" id="A0A7C3PDK6"/>
<evidence type="ECO:0000256" key="1">
    <source>
        <dbReference type="SAM" id="SignalP"/>
    </source>
</evidence>
<feature type="chain" id="PRO_5028484610" description="PEP-CTERM sorting domain-containing protein" evidence="1">
    <location>
        <begin position="26"/>
        <end position="156"/>
    </location>
</feature>
<accession>A0A7C3PDK6</accession>
<name>A0A7C3PDK6_9CYAN</name>
<proteinExistence type="predicted"/>
<protein>
    <recommendedName>
        <fullName evidence="3">PEP-CTERM sorting domain-containing protein</fullName>
    </recommendedName>
</protein>
<feature type="signal peptide" evidence="1">
    <location>
        <begin position="1"/>
        <end position="25"/>
    </location>
</feature>
<reference evidence="2" key="1">
    <citation type="journal article" date="2020" name="mSystems">
        <title>Genome- and Community-Level Interaction Insights into Carbon Utilization and Element Cycling Functions of Hydrothermarchaeota in Hydrothermal Sediment.</title>
        <authorList>
            <person name="Zhou Z."/>
            <person name="Liu Y."/>
            <person name="Xu W."/>
            <person name="Pan J."/>
            <person name="Luo Z.H."/>
            <person name="Li M."/>
        </authorList>
    </citation>
    <scope>NUCLEOTIDE SEQUENCE [LARGE SCALE GENOMIC DNA]</scope>
    <source>
        <strain evidence="2">SpSt-418</strain>
    </source>
</reference>
<evidence type="ECO:0000313" key="2">
    <source>
        <dbReference type="EMBL" id="HFM97454.1"/>
    </source>
</evidence>
<evidence type="ECO:0008006" key="3">
    <source>
        <dbReference type="Google" id="ProtNLM"/>
    </source>
</evidence>
<dbReference type="EMBL" id="DSRU01000080">
    <property type="protein sequence ID" value="HFM97454.1"/>
    <property type="molecule type" value="Genomic_DNA"/>
</dbReference>
<keyword evidence="1" id="KW-0732">Signal</keyword>
<comment type="caution">
    <text evidence="2">The sequence shown here is derived from an EMBL/GenBank/DDBJ whole genome shotgun (WGS) entry which is preliminary data.</text>
</comment>